<feature type="compositionally biased region" description="Basic and acidic residues" evidence="6">
    <location>
        <begin position="40"/>
        <end position="54"/>
    </location>
</feature>
<keyword evidence="1" id="KW-1003">Cell membrane</keyword>
<gene>
    <name evidence="7" type="ORF">J2Z66_007380</name>
</gene>
<keyword evidence="3" id="KW-0472">Membrane</keyword>
<dbReference type="RefSeq" id="WP_209977533.1">
    <property type="nucleotide sequence ID" value="NZ_JAGGLB010000038.1"/>
</dbReference>
<name>A0ABS4J7C4_9BACL</name>
<dbReference type="Pfam" id="PF01547">
    <property type="entry name" value="SBP_bac_1"/>
    <property type="match status" value="1"/>
</dbReference>
<organism evidence="7 8">
    <name type="scientific">Paenibacillus eucommiae</name>
    <dbReference type="NCBI Taxonomy" id="1355755"/>
    <lineage>
        <taxon>Bacteria</taxon>
        <taxon>Bacillati</taxon>
        <taxon>Bacillota</taxon>
        <taxon>Bacilli</taxon>
        <taxon>Bacillales</taxon>
        <taxon>Paenibacillaceae</taxon>
        <taxon>Paenibacillus</taxon>
    </lineage>
</organism>
<accession>A0ABS4J7C4</accession>
<feature type="region of interest" description="Disordered" evidence="6">
    <location>
        <begin position="31"/>
        <end position="54"/>
    </location>
</feature>
<sequence>MKHATSRKTLTLLLAFVLVLGLLAACGKKEANKGSTQEGQEGKTEQTGEGQKESPVDISVMRVQWSDEKLFSPDNAMVKEINKAANVNLKYEVVDSAEYENKLNLTMAGGELPDIMYVSDLSKFAEYAQQGAFLAIDEYLDKYPKVRGAFADDVWEEVRNASTDGNIYFLPLYTGSAPFVNIYRQDWLEKLGLPEPKTVEEFENMLIQFRDKDLDGNSKKDTIPLAMSATSVLFQARDLAPMFGIPWLDGWMPNPEKSDEIMLSGMNPKMKDFLKFMHNLRQEGLLDSEFIVGKKSGRDKFVSGNVGALVAHVNETPVVMEGLAKTDPNAKINITGALIGADGQKGGMSLSGRTVGGFVINAKSKDKIDKIFQYLEWQASTGKDMIDWGIEGKTYIVEDGVKKILPTEQIPNEYQGLIVLKLVFNQEYSDAHHNWLRNFSTKEEFDAFMVKVNDVVDNGLWDEASKYRLTTEDSKKYSASLGPMVEEFATKAIIEQNFDIDKEWDKLKDKWYNSGGKAVTDSFNALWQNKKQK</sequence>
<dbReference type="SUPFAM" id="SSF53850">
    <property type="entry name" value="Periplasmic binding protein-like II"/>
    <property type="match status" value="1"/>
</dbReference>
<dbReference type="InterPro" id="IPR050490">
    <property type="entry name" value="Bact_solute-bd_prot1"/>
</dbReference>
<dbReference type="Proteomes" id="UP001519287">
    <property type="component" value="Unassembled WGS sequence"/>
</dbReference>
<proteinExistence type="predicted"/>
<evidence type="ECO:0000313" key="8">
    <source>
        <dbReference type="Proteomes" id="UP001519287"/>
    </source>
</evidence>
<dbReference type="PANTHER" id="PTHR43649:SF33">
    <property type="entry name" value="POLYGALACTURONAN_RHAMNOGALACTURONAN-BINDING PROTEIN YTCQ"/>
    <property type="match status" value="1"/>
</dbReference>
<evidence type="ECO:0000256" key="1">
    <source>
        <dbReference type="ARBA" id="ARBA00022475"/>
    </source>
</evidence>
<keyword evidence="5" id="KW-0449">Lipoprotein</keyword>
<dbReference type="Gene3D" id="3.40.190.10">
    <property type="entry name" value="Periplasmic binding protein-like II"/>
    <property type="match status" value="2"/>
</dbReference>
<keyword evidence="4" id="KW-0564">Palmitate</keyword>
<keyword evidence="8" id="KW-1185">Reference proteome</keyword>
<dbReference type="PANTHER" id="PTHR43649">
    <property type="entry name" value="ARABINOSE-BINDING PROTEIN-RELATED"/>
    <property type="match status" value="1"/>
</dbReference>
<evidence type="ECO:0000313" key="7">
    <source>
        <dbReference type="EMBL" id="MBP1995738.1"/>
    </source>
</evidence>
<dbReference type="InterPro" id="IPR006059">
    <property type="entry name" value="SBP"/>
</dbReference>
<reference evidence="7 8" key="1">
    <citation type="submission" date="2021-03" db="EMBL/GenBank/DDBJ databases">
        <title>Genomic Encyclopedia of Type Strains, Phase IV (KMG-IV): sequencing the most valuable type-strain genomes for metagenomic binning, comparative biology and taxonomic classification.</title>
        <authorList>
            <person name="Goeker M."/>
        </authorList>
    </citation>
    <scope>NUCLEOTIDE SEQUENCE [LARGE SCALE GENOMIC DNA]</scope>
    <source>
        <strain evidence="7 8">DSM 26048</strain>
    </source>
</reference>
<keyword evidence="2" id="KW-0732">Signal</keyword>
<evidence type="ECO:0000256" key="3">
    <source>
        <dbReference type="ARBA" id="ARBA00023136"/>
    </source>
</evidence>
<evidence type="ECO:0000256" key="2">
    <source>
        <dbReference type="ARBA" id="ARBA00022729"/>
    </source>
</evidence>
<comment type="caution">
    <text evidence="7">The sequence shown here is derived from an EMBL/GenBank/DDBJ whole genome shotgun (WGS) entry which is preliminary data.</text>
</comment>
<evidence type="ECO:0000256" key="6">
    <source>
        <dbReference type="SAM" id="MobiDB-lite"/>
    </source>
</evidence>
<evidence type="ECO:0000256" key="5">
    <source>
        <dbReference type="ARBA" id="ARBA00023288"/>
    </source>
</evidence>
<dbReference type="EMBL" id="JAGGLB010000038">
    <property type="protein sequence ID" value="MBP1995738.1"/>
    <property type="molecule type" value="Genomic_DNA"/>
</dbReference>
<evidence type="ECO:0000256" key="4">
    <source>
        <dbReference type="ARBA" id="ARBA00023139"/>
    </source>
</evidence>
<protein>
    <submittedName>
        <fullName evidence="7">ABC-type glycerol-3-phosphate transport system substrate-binding protein</fullName>
    </submittedName>
</protein>
<dbReference type="PROSITE" id="PS51257">
    <property type="entry name" value="PROKAR_LIPOPROTEIN"/>
    <property type="match status" value="1"/>
</dbReference>